<dbReference type="Pfam" id="PF02768">
    <property type="entry name" value="DNA_pol3_beta_3"/>
    <property type="match status" value="1"/>
</dbReference>
<keyword evidence="17" id="KW-1185">Reference proteome</keyword>
<dbReference type="GO" id="GO:0008408">
    <property type="term" value="F:3'-5' exonuclease activity"/>
    <property type="evidence" value="ECO:0007669"/>
    <property type="project" value="InterPro"/>
</dbReference>
<dbReference type="InterPro" id="IPR022635">
    <property type="entry name" value="DNA_polIII_beta_C"/>
</dbReference>
<feature type="domain" description="DNA polymerase III beta sliding clamp central" evidence="14">
    <location>
        <begin position="142"/>
        <end position="254"/>
    </location>
</feature>
<feature type="domain" description="DNA polymerase III beta sliding clamp N-terminal" evidence="13">
    <location>
        <begin position="1"/>
        <end position="119"/>
    </location>
</feature>
<reference evidence="17" key="1">
    <citation type="submission" date="2016-10" db="EMBL/GenBank/DDBJ databases">
        <authorList>
            <person name="Varghese N."/>
        </authorList>
    </citation>
    <scope>NUCLEOTIDE SEQUENCE [LARGE SCALE GENOMIC DNA]</scope>
    <source>
        <strain evidence="17">DSM 17980</strain>
    </source>
</reference>
<dbReference type="PANTHER" id="PTHR30478">
    <property type="entry name" value="DNA POLYMERASE III SUBUNIT BETA"/>
    <property type="match status" value="1"/>
</dbReference>
<dbReference type="EMBL" id="FPBV01000015">
    <property type="protein sequence ID" value="SFU95916.1"/>
    <property type="molecule type" value="Genomic_DNA"/>
</dbReference>
<keyword evidence="4" id="KW-0963">Cytoplasm</keyword>
<dbReference type="RefSeq" id="WP_074954082.1">
    <property type="nucleotide sequence ID" value="NZ_FPBV01000015.1"/>
</dbReference>
<dbReference type="CDD" id="cd00140">
    <property type="entry name" value="beta_clamp"/>
    <property type="match status" value="1"/>
</dbReference>
<protein>
    <recommendedName>
        <fullName evidence="3">Beta sliding clamp</fullName>
    </recommendedName>
    <alternativeName>
        <fullName evidence="12">Beta-clamp processivity factor</fullName>
    </alternativeName>
    <alternativeName>
        <fullName evidence="10">DNA polymerase III beta sliding clamp subunit</fullName>
    </alternativeName>
    <alternativeName>
        <fullName evidence="11">DNA polymerase III subunit beta</fullName>
    </alternativeName>
</protein>
<dbReference type="InterPro" id="IPR022637">
    <property type="entry name" value="DNA_polIII_beta_cen"/>
</dbReference>
<keyword evidence="8" id="KW-0239">DNA-directed DNA polymerase</keyword>
<evidence type="ECO:0000256" key="9">
    <source>
        <dbReference type="ARBA" id="ARBA00023125"/>
    </source>
</evidence>
<evidence type="ECO:0000256" key="1">
    <source>
        <dbReference type="ARBA" id="ARBA00004496"/>
    </source>
</evidence>
<dbReference type="GO" id="GO:0009360">
    <property type="term" value="C:DNA polymerase III complex"/>
    <property type="evidence" value="ECO:0007669"/>
    <property type="project" value="InterPro"/>
</dbReference>
<organism evidence="16 17">
    <name type="scientific">Alicyclobacillus macrosporangiidus</name>
    <dbReference type="NCBI Taxonomy" id="392015"/>
    <lineage>
        <taxon>Bacteria</taxon>
        <taxon>Bacillati</taxon>
        <taxon>Bacillota</taxon>
        <taxon>Bacilli</taxon>
        <taxon>Bacillales</taxon>
        <taxon>Alicyclobacillaceae</taxon>
        <taxon>Alicyclobacillus</taxon>
    </lineage>
</organism>
<keyword evidence="6" id="KW-0548">Nucleotidyltransferase</keyword>
<evidence type="ECO:0000256" key="10">
    <source>
        <dbReference type="ARBA" id="ARBA00030988"/>
    </source>
</evidence>
<dbReference type="OrthoDB" id="8421503at2"/>
<dbReference type="NCBIfam" id="TIGR00663">
    <property type="entry name" value="dnan"/>
    <property type="match status" value="1"/>
</dbReference>
<evidence type="ECO:0000259" key="13">
    <source>
        <dbReference type="Pfam" id="PF00712"/>
    </source>
</evidence>
<dbReference type="GO" id="GO:0003887">
    <property type="term" value="F:DNA-directed DNA polymerase activity"/>
    <property type="evidence" value="ECO:0007669"/>
    <property type="project" value="UniProtKB-KW"/>
</dbReference>
<evidence type="ECO:0000313" key="17">
    <source>
        <dbReference type="Proteomes" id="UP000183508"/>
    </source>
</evidence>
<evidence type="ECO:0000259" key="15">
    <source>
        <dbReference type="Pfam" id="PF02768"/>
    </source>
</evidence>
<evidence type="ECO:0000256" key="12">
    <source>
        <dbReference type="ARBA" id="ARBA00033276"/>
    </source>
</evidence>
<dbReference type="GO" id="GO:0005737">
    <property type="term" value="C:cytoplasm"/>
    <property type="evidence" value="ECO:0007669"/>
    <property type="project" value="UniProtKB-SubCell"/>
</dbReference>
<evidence type="ECO:0000313" key="16">
    <source>
        <dbReference type="EMBL" id="SFU95916.1"/>
    </source>
</evidence>
<sequence>MKATFNNTELEKVLRDLVRVVPTSTNKAVLRHVLIQANKDEDRVDFYASSEDMSVRRTLFQEAANSPVTIEKSGTCLLPAKELHEIVKRASGQITLHQTAGRTSVTFGNAKYELAGLDPKLFTPYGDDPAESTTAVILAPDLFRLLRRTTYAAAKGEARPALTGVLLKISDTTLHGVATDGIRLALYNVPCQEVSGDERSLPVPAALLDKLAAVLPAHDDDEEITFSIGSSSCTVSWGDDAYRMVIRGLSTGYPDVSRIIPQQPGASVIIDRATLLEACERVSILSETEHQRAEFTFFADRVVVSATSAQYGTAKHDVDVVSSTITSELSLLCNINYWIGLLRSSDGVKQVEVGLDGPNKPITVKPVGDGGLGLIAPLFTAQVEEADRAAS</sequence>
<dbReference type="GO" id="GO:0006271">
    <property type="term" value="P:DNA strand elongation involved in DNA replication"/>
    <property type="evidence" value="ECO:0007669"/>
    <property type="project" value="TreeGrafter"/>
</dbReference>
<dbReference type="InterPro" id="IPR046938">
    <property type="entry name" value="DNA_clamp_sf"/>
</dbReference>
<keyword evidence="7" id="KW-0235">DNA replication</keyword>
<feature type="domain" description="DNA polymerase III beta sliding clamp C-terminal" evidence="15">
    <location>
        <begin position="258"/>
        <end position="369"/>
    </location>
</feature>
<evidence type="ECO:0000256" key="3">
    <source>
        <dbReference type="ARBA" id="ARBA00021035"/>
    </source>
</evidence>
<dbReference type="InterPro" id="IPR022634">
    <property type="entry name" value="DNA_polIII_beta_N"/>
</dbReference>
<comment type="subcellular location">
    <subcellularLocation>
        <location evidence="1">Cytoplasm</location>
    </subcellularLocation>
</comment>
<evidence type="ECO:0000256" key="2">
    <source>
        <dbReference type="ARBA" id="ARBA00010752"/>
    </source>
</evidence>
<dbReference type="Gene3D" id="3.70.10.10">
    <property type="match status" value="1"/>
</dbReference>
<evidence type="ECO:0000256" key="5">
    <source>
        <dbReference type="ARBA" id="ARBA00022679"/>
    </source>
</evidence>
<accession>A0A1I7KET7</accession>
<keyword evidence="5" id="KW-0808">Transferase</keyword>
<dbReference type="GO" id="GO:0003677">
    <property type="term" value="F:DNA binding"/>
    <property type="evidence" value="ECO:0007669"/>
    <property type="project" value="UniProtKB-KW"/>
</dbReference>
<name>A0A1I7KET7_9BACL</name>
<dbReference type="SMART" id="SM00480">
    <property type="entry name" value="POL3Bc"/>
    <property type="match status" value="1"/>
</dbReference>
<dbReference type="Gene3D" id="3.10.150.10">
    <property type="entry name" value="DNA Polymerase III, subunit A, domain 2"/>
    <property type="match status" value="1"/>
</dbReference>
<gene>
    <name evidence="16" type="ORF">SAMN05421543_11582</name>
</gene>
<dbReference type="eggNOG" id="COG0592">
    <property type="taxonomic scope" value="Bacteria"/>
</dbReference>
<dbReference type="Proteomes" id="UP000183508">
    <property type="component" value="Unassembled WGS sequence"/>
</dbReference>
<comment type="similarity">
    <text evidence="2">Belongs to the beta sliding clamp family.</text>
</comment>
<evidence type="ECO:0000256" key="8">
    <source>
        <dbReference type="ARBA" id="ARBA00022932"/>
    </source>
</evidence>
<proteinExistence type="inferred from homology"/>
<evidence type="ECO:0000256" key="11">
    <source>
        <dbReference type="ARBA" id="ARBA00033275"/>
    </source>
</evidence>
<dbReference type="SUPFAM" id="SSF55979">
    <property type="entry name" value="DNA clamp"/>
    <property type="match status" value="3"/>
</dbReference>
<dbReference type="Pfam" id="PF00712">
    <property type="entry name" value="DNA_pol3_beta"/>
    <property type="match status" value="1"/>
</dbReference>
<dbReference type="STRING" id="392015.SAMN05421543_11582"/>
<evidence type="ECO:0000259" key="14">
    <source>
        <dbReference type="Pfam" id="PF02767"/>
    </source>
</evidence>
<keyword evidence="9" id="KW-0238">DNA-binding</keyword>
<evidence type="ECO:0000256" key="6">
    <source>
        <dbReference type="ARBA" id="ARBA00022695"/>
    </source>
</evidence>
<evidence type="ECO:0000256" key="4">
    <source>
        <dbReference type="ARBA" id="ARBA00022490"/>
    </source>
</evidence>
<dbReference type="AlphaFoldDB" id="A0A1I7KET7"/>
<dbReference type="PANTHER" id="PTHR30478:SF0">
    <property type="entry name" value="BETA SLIDING CLAMP"/>
    <property type="match status" value="1"/>
</dbReference>
<dbReference type="Pfam" id="PF02767">
    <property type="entry name" value="DNA_pol3_beta_2"/>
    <property type="match status" value="1"/>
</dbReference>
<evidence type="ECO:0000256" key="7">
    <source>
        <dbReference type="ARBA" id="ARBA00022705"/>
    </source>
</evidence>
<dbReference type="InterPro" id="IPR001001">
    <property type="entry name" value="DNA_polIII_beta"/>
</dbReference>